<dbReference type="EMBL" id="BJNV01000057">
    <property type="protein sequence ID" value="GEC96905.1"/>
    <property type="molecule type" value="Genomic_DNA"/>
</dbReference>
<dbReference type="Proteomes" id="UP000318422">
    <property type="component" value="Unassembled WGS sequence"/>
</dbReference>
<gene>
    <name evidence="1" type="ORF">ZRA01_29780</name>
</gene>
<proteinExistence type="predicted"/>
<dbReference type="AlphaFoldDB" id="A0A4Y4CVE1"/>
<dbReference type="OrthoDB" id="9182789at2"/>
<evidence type="ECO:0000313" key="1">
    <source>
        <dbReference type="EMBL" id="GEC96905.1"/>
    </source>
</evidence>
<protein>
    <submittedName>
        <fullName evidence="1">Uncharacterized protein</fullName>
    </submittedName>
</protein>
<reference evidence="1 2" key="1">
    <citation type="submission" date="2019-06" db="EMBL/GenBank/DDBJ databases">
        <title>Whole genome shotgun sequence of Zoogloea ramigera NBRC 15342.</title>
        <authorList>
            <person name="Hosoyama A."/>
            <person name="Uohara A."/>
            <person name="Ohji S."/>
            <person name="Ichikawa N."/>
        </authorList>
    </citation>
    <scope>NUCLEOTIDE SEQUENCE [LARGE SCALE GENOMIC DNA]</scope>
    <source>
        <strain evidence="1 2">NBRC 15342</strain>
    </source>
</reference>
<accession>A0A4Y4CVE1</accession>
<evidence type="ECO:0000313" key="2">
    <source>
        <dbReference type="Proteomes" id="UP000318422"/>
    </source>
</evidence>
<keyword evidence="2" id="KW-1185">Reference proteome</keyword>
<comment type="caution">
    <text evidence="1">The sequence shown here is derived from an EMBL/GenBank/DDBJ whole genome shotgun (WGS) entry which is preliminary data.</text>
</comment>
<name>A0A4Y4CVE1_ZOORA</name>
<organism evidence="1 2">
    <name type="scientific">Zoogloea ramigera</name>
    <dbReference type="NCBI Taxonomy" id="350"/>
    <lineage>
        <taxon>Bacteria</taxon>
        <taxon>Pseudomonadati</taxon>
        <taxon>Pseudomonadota</taxon>
        <taxon>Betaproteobacteria</taxon>
        <taxon>Rhodocyclales</taxon>
        <taxon>Zoogloeaceae</taxon>
        <taxon>Zoogloea</taxon>
    </lineage>
</organism>
<dbReference type="RefSeq" id="WP_141353679.1">
    <property type="nucleotide sequence ID" value="NZ_BJNV01000057.1"/>
</dbReference>
<sequence length="67" mass="7874">MNAELAYRFCVREKLAAEQVSRSRPLFITHEHMLEADAADRYEVVERLEHTALSLDDPSFRLDYYAL</sequence>